<dbReference type="OrthoDB" id="5502833at2"/>
<dbReference type="AlphaFoldDB" id="A0A2S9XFY1"/>
<sequence>MQQKTLTLALAVCLTCPTLAIAAPPEGPVALAIAAPPEGPVVPTGTAEQDNASSGKTELGTGDKFAGTKEVAAEDAAAEEAAADPHADDATEFDISLGGIFSTGNSRSLAATGLSNFRLRRTIHQFGASVAGNYGATGAEDQPGRYDTTVGNVQGLVRYDVYFAKRWTAFTQVTARHDPFQRLDLRLNVDPGFAFYALNKSKHRLWFEAGYDFQYDVRTDDALVLVDDAGEPVLDMDGNMQIDPEVLRVQLNHAARLFAGYSNKLSERVSFDTGIEYLQSVVEARRLRVNYLAALNTQLVERLSLAVTFTLRFENDPLPGVRRLDTVTAFSLAYRFF</sequence>
<feature type="compositionally biased region" description="Polar residues" evidence="1">
    <location>
        <begin position="46"/>
        <end position="56"/>
    </location>
</feature>
<proteinExistence type="predicted"/>
<dbReference type="Proteomes" id="UP000238823">
    <property type="component" value="Unassembled WGS sequence"/>
</dbReference>
<comment type="caution">
    <text evidence="3">The sequence shown here is derived from an EMBL/GenBank/DDBJ whole genome shotgun (WGS) entry which is preliminary data.</text>
</comment>
<evidence type="ECO:0000256" key="2">
    <source>
        <dbReference type="SAM" id="SignalP"/>
    </source>
</evidence>
<dbReference type="RefSeq" id="WP_106094953.1">
    <property type="nucleotide sequence ID" value="NZ_PVNL01000172.1"/>
</dbReference>
<evidence type="ECO:0000256" key="1">
    <source>
        <dbReference type="SAM" id="MobiDB-lite"/>
    </source>
</evidence>
<feature type="signal peptide" evidence="2">
    <location>
        <begin position="1"/>
        <end position="22"/>
    </location>
</feature>
<evidence type="ECO:0008006" key="5">
    <source>
        <dbReference type="Google" id="ProtNLM"/>
    </source>
</evidence>
<evidence type="ECO:0000313" key="3">
    <source>
        <dbReference type="EMBL" id="PRP91591.1"/>
    </source>
</evidence>
<keyword evidence="2" id="KW-0732">Signal</keyword>
<dbReference type="EMBL" id="PVNL01000172">
    <property type="protein sequence ID" value="PRP91591.1"/>
    <property type="molecule type" value="Genomic_DNA"/>
</dbReference>
<name>A0A2S9XFY1_9BACT</name>
<dbReference type="Pfam" id="PF04338">
    <property type="entry name" value="DUF481"/>
    <property type="match status" value="1"/>
</dbReference>
<protein>
    <recommendedName>
        <fullName evidence="5">DUF481 domain-containing protein</fullName>
    </recommendedName>
</protein>
<reference evidence="3 4" key="1">
    <citation type="submission" date="2018-03" db="EMBL/GenBank/DDBJ databases">
        <title>Draft Genome Sequences of the Obligatory Marine Myxobacteria Enhygromyxa salina SWB007.</title>
        <authorList>
            <person name="Poehlein A."/>
            <person name="Moghaddam J.A."/>
            <person name="Harms H."/>
            <person name="Alanjari M."/>
            <person name="Koenig G.M."/>
            <person name="Daniel R."/>
            <person name="Schaeberle T.F."/>
        </authorList>
    </citation>
    <scope>NUCLEOTIDE SEQUENCE [LARGE SCALE GENOMIC DNA]</scope>
    <source>
        <strain evidence="3 4">SWB007</strain>
    </source>
</reference>
<feature type="chain" id="PRO_5015474801" description="DUF481 domain-containing protein" evidence="2">
    <location>
        <begin position="23"/>
        <end position="337"/>
    </location>
</feature>
<dbReference type="InterPro" id="IPR007433">
    <property type="entry name" value="DUF481"/>
</dbReference>
<accession>A0A2S9XFY1</accession>
<organism evidence="3 4">
    <name type="scientific">Enhygromyxa salina</name>
    <dbReference type="NCBI Taxonomy" id="215803"/>
    <lineage>
        <taxon>Bacteria</taxon>
        <taxon>Pseudomonadati</taxon>
        <taxon>Myxococcota</taxon>
        <taxon>Polyangia</taxon>
        <taxon>Nannocystales</taxon>
        <taxon>Nannocystaceae</taxon>
        <taxon>Enhygromyxa</taxon>
    </lineage>
</organism>
<gene>
    <name evidence="3" type="ORF">ENSA7_82120</name>
</gene>
<feature type="region of interest" description="Disordered" evidence="1">
    <location>
        <begin position="40"/>
        <end position="63"/>
    </location>
</feature>
<evidence type="ECO:0000313" key="4">
    <source>
        <dbReference type="Proteomes" id="UP000238823"/>
    </source>
</evidence>